<accession>A0ABU1M095</accession>
<evidence type="ECO:0000313" key="1">
    <source>
        <dbReference type="EMBL" id="MDR6412367.1"/>
    </source>
</evidence>
<name>A0ABU1M095_9BURK</name>
<dbReference type="Proteomes" id="UP001264340">
    <property type="component" value="Unassembled WGS sequence"/>
</dbReference>
<comment type="caution">
    <text evidence="1">The sequence shown here is derived from an EMBL/GenBank/DDBJ whole genome shotgun (WGS) entry which is preliminary data.</text>
</comment>
<proteinExistence type="predicted"/>
<organism evidence="1 2">
    <name type="scientific">Paraburkholderia terricola</name>
    <dbReference type="NCBI Taxonomy" id="169427"/>
    <lineage>
        <taxon>Bacteria</taxon>
        <taxon>Pseudomonadati</taxon>
        <taxon>Pseudomonadota</taxon>
        <taxon>Betaproteobacteria</taxon>
        <taxon>Burkholderiales</taxon>
        <taxon>Burkholderiaceae</taxon>
        <taxon>Paraburkholderia</taxon>
    </lineage>
</organism>
<reference evidence="1 2" key="1">
    <citation type="submission" date="2023-07" db="EMBL/GenBank/DDBJ databases">
        <title>Sorghum-associated microbial communities from plants grown in Nebraska, USA.</title>
        <authorList>
            <person name="Schachtman D."/>
        </authorList>
    </citation>
    <scope>NUCLEOTIDE SEQUENCE [LARGE SCALE GENOMIC DNA]</scope>
    <source>
        <strain evidence="1 2">DS1316</strain>
    </source>
</reference>
<protein>
    <submittedName>
        <fullName evidence="1">Uncharacterized protein</fullName>
    </submittedName>
</protein>
<gene>
    <name evidence="1" type="ORF">J2804_005802</name>
</gene>
<evidence type="ECO:0000313" key="2">
    <source>
        <dbReference type="Proteomes" id="UP001264340"/>
    </source>
</evidence>
<sequence length="592" mass="67072">MSTYSLVDTMLPRLLRRFKMPSPDAYNANLRILYRANSGATLASAESLGLPAVARLTHEGAKDIFERFLGEIEDHIADTNLPWNRTTVAPLKFALDFASRVAFRLDEEQAIAMSELAIRLYTLAAMQEEPSLQRPYGKFLRRALRLLSEVKLAAFAKRLIVLPPQRVTFGWRDYWPDVVEILTDLNLSVSANDGWLSCVNDVLEQAERALSSDTAREATFYFTRLDWFYRHGLMSRRQKERFADLLWEGVEPGKLPVIERFYRGAILSWPHSSRRPSPVDSFRDWLKSEQMERIERPVEIDGKTVMGFSGVNEAFLVNVLLTVSNNLQFEWSEPELLDVANRIEQWWREEGLRLTERAIVKPAGDAVWDYLPARLRLIAHVIHRVLAPRLRLSMAEQQGIAKWLEELWNSGWALNTPLVPLLFAGLEWWPEKSDAVVDITISVLSSNTDRHVVSAALNAAGVWLLKESTQRDVSRRYVNYLVESVRSRTGSCLKLKLDSITELLRVGCAKHFESFGTALCVALNSLLLQLQDDQQTEGVLEMAARPVLRVAVASLLVAIRDNLEASSEESTLSSALSVAQSDSLLIVRKLLA</sequence>
<keyword evidence="2" id="KW-1185">Reference proteome</keyword>
<dbReference type="EMBL" id="JAVDRP010000018">
    <property type="protein sequence ID" value="MDR6412367.1"/>
    <property type="molecule type" value="Genomic_DNA"/>
</dbReference>